<dbReference type="OrthoDB" id="270970at2759"/>
<dbReference type="InterPro" id="IPR017455">
    <property type="entry name" value="Znf_FYVE-rel"/>
</dbReference>
<evidence type="ECO:0000256" key="8">
    <source>
        <dbReference type="PROSITE-ProRule" id="PRU00091"/>
    </source>
</evidence>
<keyword evidence="4" id="KW-0862">Zinc</keyword>
<dbReference type="GO" id="GO:0006886">
    <property type="term" value="P:intracellular protein transport"/>
    <property type="evidence" value="ECO:0007669"/>
    <property type="project" value="InterPro"/>
</dbReference>
<dbReference type="InterPro" id="IPR011011">
    <property type="entry name" value="Znf_FYVE_PHD"/>
</dbReference>
<evidence type="ECO:0000313" key="14">
    <source>
        <dbReference type="EMBL" id="EJD76648.1"/>
    </source>
</evidence>
<dbReference type="PROSITE" id="PS50178">
    <property type="entry name" value="ZF_FYVE"/>
    <property type="match status" value="1"/>
</dbReference>
<dbReference type="GO" id="GO:0031267">
    <property type="term" value="F:small GTPase binding"/>
    <property type="evidence" value="ECO:0007669"/>
    <property type="project" value="InterPro"/>
</dbReference>
<dbReference type="GO" id="GO:0016020">
    <property type="term" value="C:membrane"/>
    <property type="evidence" value="ECO:0007669"/>
    <property type="project" value="InterPro"/>
</dbReference>
<dbReference type="RefSeq" id="XP_020307434.1">
    <property type="nucleotide sequence ID" value="XM_020449118.1"/>
</dbReference>
<keyword evidence="1" id="KW-0479">Metal-binding</keyword>
<dbReference type="InParanoid" id="A0A1S0UMM6"/>
<dbReference type="InterPro" id="IPR043566">
    <property type="entry name" value="Rabphilin/DOC2/Noc2"/>
</dbReference>
<feature type="coiled-coil region" evidence="9">
    <location>
        <begin position="36"/>
        <end position="63"/>
    </location>
</feature>
<dbReference type="SUPFAM" id="SSF49562">
    <property type="entry name" value="C2 domain (Calcium/lipid-binding domain, CaLB)"/>
    <property type="match status" value="2"/>
</dbReference>
<feature type="compositionally biased region" description="Low complexity" evidence="10">
    <location>
        <begin position="283"/>
        <end position="295"/>
    </location>
</feature>
<dbReference type="CTD" id="9937381"/>
<dbReference type="GO" id="GO:0008021">
    <property type="term" value="C:synaptic vesicle"/>
    <property type="evidence" value="ECO:0007669"/>
    <property type="project" value="EnsemblMetazoa"/>
</dbReference>
<dbReference type="GO" id="GO:0040017">
    <property type="term" value="P:positive regulation of locomotion"/>
    <property type="evidence" value="ECO:0007669"/>
    <property type="project" value="EnsemblMetazoa"/>
</dbReference>
<proteinExistence type="predicted"/>
<keyword evidence="3 8" id="KW-0863">Zinc-finger</keyword>
<dbReference type="CDD" id="cd04035">
    <property type="entry name" value="C2A_Rabphilin_Doc2"/>
    <property type="match status" value="1"/>
</dbReference>
<dbReference type="Gene3D" id="2.60.40.150">
    <property type="entry name" value="C2 domain"/>
    <property type="match status" value="2"/>
</dbReference>
<evidence type="ECO:0000256" key="6">
    <source>
        <dbReference type="ARBA" id="ARBA00023018"/>
    </source>
</evidence>
<dbReference type="GO" id="GO:1990504">
    <property type="term" value="P:dense core granule exocytosis"/>
    <property type="evidence" value="ECO:0007669"/>
    <property type="project" value="EnsemblMetazoa"/>
</dbReference>
<dbReference type="InterPro" id="IPR035892">
    <property type="entry name" value="C2_domain_sf"/>
</dbReference>
<dbReference type="PRINTS" id="PR00360">
    <property type="entry name" value="C2DOMAIN"/>
</dbReference>
<dbReference type="GO" id="GO:0017158">
    <property type="term" value="P:regulation of calcium ion-dependent exocytosis"/>
    <property type="evidence" value="ECO:0007669"/>
    <property type="project" value="TreeGrafter"/>
</dbReference>
<accession>A0A1S0UMM6</accession>
<organism evidence="14">
    <name type="scientific">Loa loa</name>
    <name type="common">Eye worm</name>
    <name type="synonym">Filaria loa</name>
    <dbReference type="NCBI Taxonomy" id="7209"/>
    <lineage>
        <taxon>Eukaryota</taxon>
        <taxon>Metazoa</taxon>
        <taxon>Ecdysozoa</taxon>
        <taxon>Nematoda</taxon>
        <taxon>Chromadorea</taxon>
        <taxon>Rhabditida</taxon>
        <taxon>Spirurina</taxon>
        <taxon>Spiruromorpha</taxon>
        <taxon>Filarioidea</taxon>
        <taxon>Onchocercidae</taxon>
        <taxon>Loa</taxon>
    </lineage>
</organism>
<dbReference type="InterPro" id="IPR000008">
    <property type="entry name" value="C2_dom"/>
</dbReference>
<evidence type="ECO:0000256" key="5">
    <source>
        <dbReference type="ARBA" id="ARBA00022837"/>
    </source>
</evidence>
<keyword evidence="5" id="KW-0106">Calcium</keyword>
<evidence type="ECO:0000256" key="3">
    <source>
        <dbReference type="ARBA" id="ARBA00022771"/>
    </source>
</evidence>
<dbReference type="Gene3D" id="3.30.40.10">
    <property type="entry name" value="Zinc/RING finger domain, C3HC4 (zinc finger)"/>
    <property type="match status" value="1"/>
</dbReference>
<dbReference type="SMART" id="SM00239">
    <property type="entry name" value="C2"/>
    <property type="match status" value="2"/>
</dbReference>
<feature type="region of interest" description="Disordered" evidence="10">
    <location>
        <begin position="279"/>
        <end position="303"/>
    </location>
</feature>
<evidence type="ECO:0000259" key="12">
    <source>
        <dbReference type="PROSITE" id="PS50178"/>
    </source>
</evidence>
<dbReference type="FunCoup" id="A0A1S0UMM6">
    <property type="interactions" value="272"/>
</dbReference>
<dbReference type="SUPFAM" id="SSF57903">
    <property type="entry name" value="FYVE/PHD zinc finger"/>
    <property type="match status" value="1"/>
</dbReference>
<dbReference type="PROSITE" id="PS50004">
    <property type="entry name" value="C2"/>
    <property type="match status" value="2"/>
</dbReference>
<reference evidence="14" key="1">
    <citation type="submission" date="2012-04" db="EMBL/GenBank/DDBJ databases">
        <title>The Genome Sequence of Loa loa.</title>
        <authorList>
            <consortium name="The Broad Institute Genome Sequencing Platform"/>
            <consortium name="Broad Institute Genome Sequencing Center for Infectious Disease"/>
            <person name="Nutman T.B."/>
            <person name="Fink D.L."/>
            <person name="Russ C."/>
            <person name="Young S."/>
            <person name="Zeng Q."/>
            <person name="Gargeya S."/>
            <person name="Alvarado L."/>
            <person name="Berlin A."/>
            <person name="Chapman S.B."/>
            <person name="Chen Z."/>
            <person name="Freedman E."/>
            <person name="Gellesch M."/>
            <person name="Goldberg J."/>
            <person name="Griggs A."/>
            <person name="Gujja S."/>
            <person name="Heilman E.R."/>
            <person name="Heiman D."/>
            <person name="Howarth C."/>
            <person name="Mehta T."/>
            <person name="Neiman D."/>
            <person name="Pearson M."/>
            <person name="Roberts A."/>
            <person name="Saif S."/>
            <person name="Shea T."/>
            <person name="Shenoy N."/>
            <person name="Sisk P."/>
            <person name="Stolte C."/>
            <person name="Sykes S."/>
            <person name="White J."/>
            <person name="Yandava C."/>
            <person name="Haas B."/>
            <person name="Henn M.R."/>
            <person name="Nusbaum C."/>
            <person name="Birren B."/>
        </authorList>
    </citation>
    <scope>NUCLEOTIDE SEQUENCE [LARGE SCALE GENOMIC DNA]</scope>
</reference>
<evidence type="ECO:0000256" key="10">
    <source>
        <dbReference type="SAM" id="MobiDB-lite"/>
    </source>
</evidence>
<dbReference type="EMBL" id="JH712069">
    <property type="protein sequence ID" value="EJD76648.1"/>
    <property type="molecule type" value="Genomic_DNA"/>
</dbReference>
<feature type="domain" description="RabBD" evidence="13">
    <location>
        <begin position="18"/>
        <end position="140"/>
    </location>
</feature>
<dbReference type="InterPro" id="IPR030541">
    <property type="entry name" value="FYVE_RBF-1"/>
</dbReference>
<dbReference type="KEGG" id="loa:LOAG_16467"/>
<dbReference type="InterPro" id="IPR013083">
    <property type="entry name" value="Znf_RING/FYVE/PHD"/>
</dbReference>
<gene>
    <name evidence="14" type="ORF">LOAG_16467</name>
</gene>
<feature type="domain" description="C2" evidence="11">
    <location>
        <begin position="718"/>
        <end position="837"/>
    </location>
</feature>
<feature type="domain" description="FYVE-type" evidence="12">
    <location>
        <begin position="66"/>
        <end position="127"/>
    </location>
</feature>
<dbReference type="InterPro" id="IPR001565">
    <property type="entry name" value="Synaptotagmin"/>
</dbReference>
<comment type="subcellular location">
    <subcellularLocation>
        <location evidence="7">Synapse</location>
    </subcellularLocation>
</comment>
<keyword evidence="9" id="KW-0175">Coiled coil</keyword>
<dbReference type="AlphaFoldDB" id="A0A1S0UMM6"/>
<evidence type="ECO:0000256" key="9">
    <source>
        <dbReference type="SAM" id="Coils"/>
    </source>
</evidence>
<dbReference type="PRINTS" id="PR00399">
    <property type="entry name" value="SYNAPTOTAGMN"/>
</dbReference>
<dbReference type="CDD" id="cd15746">
    <property type="entry name" value="FYVE_RP3A_like"/>
    <property type="match status" value="1"/>
</dbReference>
<dbReference type="InterPro" id="IPR041282">
    <property type="entry name" value="FYVE_2"/>
</dbReference>
<dbReference type="Pfam" id="PF00168">
    <property type="entry name" value="C2"/>
    <property type="match status" value="2"/>
</dbReference>
<dbReference type="Pfam" id="PF02318">
    <property type="entry name" value="FYVE_2"/>
    <property type="match status" value="1"/>
</dbReference>
<evidence type="ECO:0000256" key="4">
    <source>
        <dbReference type="ARBA" id="ARBA00022833"/>
    </source>
</evidence>
<dbReference type="PANTHER" id="PTHR45729:SF6">
    <property type="entry name" value="RABPHILIN, ISOFORM A"/>
    <property type="match status" value="1"/>
</dbReference>
<evidence type="ECO:0000256" key="7">
    <source>
        <dbReference type="ARBA" id="ARBA00034103"/>
    </source>
</evidence>
<dbReference type="PANTHER" id="PTHR45729">
    <property type="entry name" value="RABPHILIN, ISOFORM A"/>
    <property type="match status" value="1"/>
</dbReference>
<feature type="domain" description="C2" evidence="11">
    <location>
        <begin position="578"/>
        <end position="699"/>
    </location>
</feature>
<protein>
    <submittedName>
        <fullName evidence="14">Rabphilin-1</fullName>
    </submittedName>
</protein>
<keyword evidence="2" id="KW-0677">Repeat</keyword>
<evidence type="ECO:0000256" key="2">
    <source>
        <dbReference type="ARBA" id="ARBA00022737"/>
    </source>
</evidence>
<dbReference type="InterPro" id="IPR047022">
    <property type="entry name" value="Rabphilin_Doc2_C2A"/>
</dbReference>
<sequence length="857" mass="96811">MLKSGWSVRTANVRSSANAKKNGITDLEKKHITAVLARAEERKLREQQRIGRMIDRLEKLKDRATGNGITQCYLCSTDFGLLAPRSYAAMCLQCRRYVCQKNCGVDAYDYVRRENTFLCKICSEYREVMWKKSGAWFYKEVPEYIKPVEDPELHSPLSCYPKTSWQHYRKPETSRKEQYSSTISHRNRINPSWLHQKVRLSLSNGYGSEDENTDNSASEETEVFLEENLRGAPTITSNRHIRIQKRKEGQDVTPLLHRFTVGSRNRITDIGAVMLQGNESHHVTPSTSPRHSPSSYGDDLSQNQSSILASESIDSGVVPSDHSVRVSKIPASADAMNPITTMIEHDESCKYIKYSNCSQISSSSSGIQKIWPSSEMHSILDQEIPSQIDDEKCLFSAQQTNKSSKKASGSKEILLENQLRKIFPLIMSTNESLPMGSQYSQEDRSLAFSSSPAGTTIMAELPKQQVPNLESATSSASSTSSAQKSVISLENLSANLKENKTKEITPFGKLALDRKKVQMWQHKSGMAMHLPIKGLSTTRSAICLQCSVATEPILRCQAVRHAISGNDIISLQNSDTDIRGSIQFTLRYSAQQMKLCVRLTGAKNLLAMDKNGFSDPYVKLYLIPGASKATKMVSKTIEKTLNPVWNEEFTYYGITDEDQLKKSLRLLVLDRDRIGSDFLGEVRVPLKNLKNEEETFYSLCLEHEHAIPEAKDVDLNIERGKICLSLLYNVQQGSLYVTIRRCVELLGMDKTGFSDPYVKVSLLPLTNKAHRQKTSTKKRTLNPEFNETLTFVIPFKDLPKKTLQVDVFDKDVGMHDDYIGSILLSTSAKGERQQQWNNCIQNPGYEFERWHKLEVIE</sequence>
<dbReference type="InterPro" id="IPR010911">
    <property type="entry name" value="Rab_BD"/>
</dbReference>
<dbReference type="OMA" id="AQQMKLC"/>
<dbReference type="GO" id="GO:0008270">
    <property type="term" value="F:zinc ion binding"/>
    <property type="evidence" value="ECO:0007669"/>
    <property type="project" value="UniProtKB-KW"/>
</dbReference>
<name>A0A1S0UMM6_LOALO</name>
<dbReference type="GO" id="GO:0061669">
    <property type="term" value="P:spontaneous neurotransmitter secretion"/>
    <property type="evidence" value="ECO:0007669"/>
    <property type="project" value="TreeGrafter"/>
</dbReference>
<evidence type="ECO:0000259" key="13">
    <source>
        <dbReference type="PROSITE" id="PS50916"/>
    </source>
</evidence>
<evidence type="ECO:0000256" key="1">
    <source>
        <dbReference type="ARBA" id="ARBA00022723"/>
    </source>
</evidence>
<dbReference type="GeneID" id="9937381"/>
<dbReference type="PROSITE" id="PS50916">
    <property type="entry name" value="RABBD"/>
    <property type="match status" value="1"/>
</dbReference>
<evidence type="ECO:0000259" key="11">
    <source>
        <dbReference type="PROSITE" id="PS50004"/>
    </source>
</evidence>
<keyword evidence="6" id="KW-0770">Synapse</keyword>